<dbReference type="EMBL" id="LGBR01000001">
    <property type="protein sequence ID" value="KOY50481.1"/>
    <property type="molecule type" value="Genomic_DNA"/>
</dbReference>
<comment type="caution">
    <text evidence="2">The sequence shown here is derived from an EMBL/GenBank/DDBJ whole genome shotgun (WGS) entry which is preliminary data.</text>
</comment>
<feature type="transmembrane region" description="Helical" evidence="1">
    <location>
        <begin position="12"/>
        <end position="34"/>
    </location>
</feature>
<keyword evidence="1" id="KW-1133">Transmembrane helix</keyword>
<evidence type="ECO:0000313" key="2">
    <source>
        <dbReference type="EMBL" id="KOY50481.1"/>
    </source>
</evidence>
<keyword evidence="1" id="KW-0472">Membrane</keyword>
<dbReference type="Proteomes" id="UP000037716">
    <property type="component" value="Unassembled WGS sequence"/>
</dbReference>
<organism evidence="2 3">
    <name type="scientific">Polaribacter dokdonensis DSW-5</name>
    <dbReference type="NCBI Taxonomy" id="1300348"/>
    <lineage>
        <taxon>Bacteria</taxon>
        <taxon>Pseudomonadati</taxon>
        <taxon>Bacteroidota</taxon>
        <taxon>Flavobacteriia</taxon>
        <taxon>Flavobacteriales</taxon>
        <taxon>Flavobacteriaceae</taxon>
    </lineage>
</organism>
<dbReference type="PATRIC" id="fig|1300348.6.peg.42"/>
<protein>
    <submittedName>
        <fullName evidence="2">Uncharacterized protein</fullName>
    </submittedName>
</protein>
<name>A0A0M9CDL2_9FLAO</name>
<dbReference type="AlphaFoldDB" id="A0A0M9CDL2"/>
<accession>A0A0M9CDL2</accession>
<evidence type="ECO:0000313" key="3">
    <source>
        <dbReference type="Proteomes" id="UP000037716"/>
    </source>
</evidence>
<proteinExistence type="predicted"/>
<reference evidence="2 3" key="1">
    <citation type="submission" date="2015-07" db="EMBL/GenBank/DDBJ databases">
        <title>Genome of Polaribacter dokdonenesis DSW-5, isolated from seawater off Dokdo in Korea.</title>
        <authorList>
            <person name="Yoon K."/>
            <person name="Song J.Y."/>
            <person name="Kim J.F."/>
        </authorList>
    </citation>
    <scope>NUCLEOTIDE SEQUENCE [LARGE SCALE GENOMIC DNA]</scope>
    <source>
        <strain evidence="2 3">DSW-5</strain>
    </source>
</reference>
<evidence type="ECO:0000256" key="1">
    <source>
        <dbReference type="SAM" id="Phobius"/>
    </source>
</evidence>
<keyword evidence="1" id="KW-0812">Transmembrane</keyword>
<sequence>MTIGNLKNLSDGLVVIAFFLAFFPFLGNFATLSIKCFKRVLSLKIF</sequence>
<gene>
    <name evidence="2" type="ORF">I602_41</name>
</gene>